<dbReference type="Proteomes" id="UP000441333">
    <property type="component" value="Unassembled WGS sequence"/>
</dbReference>
<dbReference type="GO" id="GO:0016747">
    <property type="term" value="F:acyltransferase activity, transferring groups other than amino-acyl groups"/>
    <property type="evidence" value="ECO:0007669"/>
    <property type="project" value="InterPro"/>
</dbReference>
<dbReference type="AlphaFoldDB" id="A0A6N6MCT5"/>
<keyword evidence="3" id="KW-1185">Reference proteome</keyword>
<reference evidence="2 3" key="1">
    <citation type="submission" date="2019-09" db="EMBL/GenBank/DDBJ databases">
        <authorList>
            <person name="Cao W.R."/>
        </authorList>
    </citation>
    <scope>NUCLEOTIDE SEQUENCE [LARGE SCALE GENOMIC DNA]</scope>
    <source>
        <strain evidence="2 3">B1N29</strain>
    </source>
</reference>
<dbReference type="Gene3D" id="3.40.630.30">
    <property type="match status" value="1"/>
</dbReference>
<dbReference type="Pfam" id="PF13673">
    <property type="entry name" value="Acetyltransf_10"/>
    <property type="match status" value="1"/>
</dbReference>
<evidence type="ECO:0000313" key="3">
    <source>
        <dbReference type="Proteomes" id="UP000441333"/>
    </source>
</evidence>
<protein>
    <submittedName>
        <fullName evidence="2">GNAT family N-acetyltransferase</fullName>
    </submittedName>
</protein>
<dbReference type="CDD" id="cd04301">
    <property type="entry name" value="NAT_SF"/>
    <property type="match status" value="1"/>
</dbReference>
<keyword evidence="2" id="KW-0808">Transferase</keyword>
<proteinExistence type="predicted"/>
<name>A0A6N6MCT5_9FLAO</name>
<evidence type="ECO:0000313" key="2">
    <source>
        <dbReference type="EMBL" id="KAB1066497.1"/>
    </source>
</evidence>
<dbReference type="PROSITE" id="PS51186">
    <property type="entry name" value="GNAT"/>
    <property type="match status" value="1"/>
</dbReference>
<evidence type="ECO:0000259" key="1">
    <source>
        <dbReference type="PROSITE" id="PS51186"/>
    </source>
</evidence>
<dbReference type="SUPFAM" id="SSF55729">
    <property type="entry name" value="Acyl-CoA N-acyltransferases (Nat)"/>
    <property type="match status" value="1"/>
</dbReference>
<comment type="caution">
    <text evidence="2">The sequence shown here is derived from an EMBL/GenBank/DDBJ whole genome shotgun (WGS) entry which is preliminary data.</text>
</comment>
<organism evidence="2 3">
    <name type="scientific">Pseudotamlana haliotis</name>
    <dbReference type="NCBI Taxonomy" id="2614804"/>
    <lineage>
        <taxon>Bacteria</taxon>
        <taxon>Pseudomonadati</taxon>
        <taxon>Bacteroidota</taxon>
        <taxon>Flavobacteriia</taxon>
        <taxon>Flavobacteriales</taxon>
        <taxon>Flavobacteriaceae</taxon>
        <taxon>Pseudotamlana</taxon>
    </lineage>
</organism>
<dbReference type="EMBL" id="WAAT01000052">
    <property type="protein sequence ID" value="KAB1066497.1"/>
    <property type="molecule type" value="Genomic_DNA"/>
</dbReference>
<accession>A0A6N6MCT5</accession>
<sequence length="147" mass="17572">MIRKYSKEDKQKVIKLLRQNTPKYFVPSEEIDFENEVEDYFVYEQHSEIIGAGGINYFPNDKIARISWDIIHPNHQGKGIGKALMQYRMNHLIEKPNIEFIVVRTTQLAFQFYEKTGFKLIRIEKDFWAKDFDLYEMKMPNKADISE</sequence>
<feature type="domain" description="N-acetyltransferase" evidence="1">
    <location>
        <begin position="1"/>
        <end position="142"/>
    </location>
</feature>
<dbReference type="InterPro" id="IPR016181">
    <property type="entry name" value="Acyl_CoA_acyltransferase"/>
</dbReference>
<gene>
    <name evidence="2" type="ORF">F6U93_13820</name>
</gene>
<dbReference type="InterPro" id="IPR000182">
    <property type="entry name" value="GNAT_dom"/>
</dbReference>